<dbReference type="Pfam" id="PF13279">
    <property type="entry name" value="4HBT_2"/>
    <property type="match status" value="1"/>
</dbReference>
<dbReference type="RefSeq" id="WP_039801789.1">
    <property type="nucleotide sequence ID" value="NZ_CP010415.1"/>
</dbReference>
<reference evidence="3 4" key="1">
    <citation type="journal article" date="2015" name="PLoS ONE">
        <title>Azotobacter Genomes: The Genome of Azotobacter chroococcum NCIMB 8003 (ATCC 4412).</title>
        <authorList>
            <person name="Robson R.L."/>
            <person name="Jones R."/>
            <person name="Robson R.M."/>
            <person name="Schwartz A."/>
            <person name="Richardson T.H."/>
        </authorList>
    </citation>
    <scope>NUCLEOTIDE SEQUENCE [LARGE SCALE GENOMIC DNA]</scope>
    <source>
        <strain evidence="3 4">NCIMB 8003</strain>
    </source>
</reference>
<dbReference type="InterPro" id="IPR029069">
    <property type="entry name" value="HotDog_dom_sf"/>
</dbReference>
<dbReference type="Proteomes" id="UP000068210">
    <property type="component" value="Chromosome"/>
</dbReference>
<dbReference type="GO" id="GO:0016853">
    <property type="term" value="F:isomerase activity"/>
    <property type="evidence" value="ECO:0007669"/>
    <property type="project" value="UniProtKB-KW"/>
</dbReference>
<keyword evidence="2" id="KW-0378">Hydrolase</keyword>
<dbReference type="PANTHER" id="PTHR31793">
    <property type="entry name" value="4-HYDROXYBENZOYL-COA THIOESTERASE FAMILY MEMBER"/>
    <property type="match status" value="1"/>
</dbReference>
<dbReference type="PANTHER" id="PTHR31793:SF27">
    <property type="entry name" value="NOVEL THIOESTERASE SUPERFAMILY DOMAIN AND SAPOSIN A-TYPE DOMAIN CONTAINING PROTEIN (0610012H03RIK)"/>
    <property type="match status" value="1"/>
</dbReference>
<keyword evidence="3" id="KW-0413">Isomerase</keyword>
<evidence type="ECO:0000313" key="3">
    <source>
        <dbReference type="EMBL" id="AJE20129.1"/>
    </source>
</evidence>
<dbReference type="Gene3D" id="3.10.129.10">
    <property type="entry name" value="Hotdog Thioesterase"/>
    <property type="match status" value="1"/>
</dbReference>
<comment type="similarity">
    <text evidence="1">Belongs to the 4-hydroxybenzoyl-CoA thioesterase family.</text>
</comment>
<keyword evidence="4" id="KW-1185">Reference proteome</keyword>
<dbReference type="KEGG" id="acx:Achr_6300"/>
<dbReference type="HOGENOM" id="CLU_101141_8_0_6"/>
<name>A0A0C4WJJ4_9GAMM</name>
<dbReference type="InterPro" id="IPR050563">
    <property type="entry name" value="4-hydroxybenzoyl-CoA_TE"/>
</dbReference>
<dbReference type="AlphaFoldDB" id="A0A0C4WJJ4"/>
<dbReference type="SUPFAM" id="SSF54637">
    <property type="entry name" value="Thioesterase/thiol ester dehydrase-isomerase"/>
    <property type="match status" value="1"/>
</dbReference>
<dbReference type="STRING" id="1328314.Achr_6300"/>
<evidence type="ECO:0000256" key="2">
    <source>
        <dbReference type="ARBA" id="ARBA00022801"/>
    </source>
</evidence>
<dbReference type="EMBL" id="CP010415">
    <property type="protein sequence ID" value="AJE20129.1"/>
    <property type="molecule type" value="Genomic_DNA"/>
</dbReference>
<proteinExistence type="inferred from homology"/>
<protein>
    <submittedName>
        <fullName evidence="3">Thioesterase/thiol ester dehydrase-isomerase superfamily protein</fullName>
    </submittedName>
</protein>
<dbReference type="CDD" id="cd00586">
    <property type="entry name" value="4HBT"/>
    <property type="match status" value="1"/>
</dbReference>
<dbReference type="GO" id="GO:0047617">
    <property type="term" value="F:fatty acyl-CoA hydrolase activity"/>
    <property type="evidence" value="ECO:0007669"/>
    <property type="project" value="TreeGrafter"/>
</dbReference>
<evidence type="ECO:0000313" key="4">
    <source>
        <dbReference type="Proteomes" id="UP000068210"/>
    </source>
</evidence>
<gene>
    <name evidence="3" type="ORF">Achr_6300</name>
</gene>
<organism evidence="3 4">
    <name type="scientific">Azotobacter chroococcum NCIMB 8003</name>
    <dbReference type="NCBI Taxonomy" id="1328314"/>
    <lineage>
        <taxon>Bacteria</taxon>
        <taxon>Pseudomonadati</taxon>
        <taxon>Pseudomonadota</taxon>
        <taxon>Gammaproteobacteria</taxon>
        <taxon>Pseudomonadales</taxon>
        <taxon>Pseudomonadaceae</taxon>
        <taxon>Azotobacter</taxon>
    </lineage>
</organism>
<evidence type="ECO:0000256" key="1">
    <source>
        <dbReference type="ARBA" id="ARBA00005953"/>
    </source>
</evidence>
<sequence>MARLHLEFPAHCFCYRTEMNVRGSDINGARHLGNDALVSMLSEARSRFLFAHGIDDSGAETSGPGIIVTDLATLYKAEAHARDRLRFEVGLADFNKYGGDIVFRVSRPADGALIALAKYGFVFFDYEAGKVVPIPEAFAARFPEVNRLP</sequence>
<accession>A0A0C4WJJ4</accession>